<evidence type="ECO:0000313" key="5">
    <source>
        <dbReference type="Proteomes" id="UP000799539"/>
    </source>
</evidence>
<dbReference type="EMBL" id="ML992673">
    <property type="protein sequence ID" value="KAF2212469.1"/>
    <property type="molecule type" value="Genomic_DNA"/>
</dbReference>
<feature type="repeat" description="ANK" evidence="3">
    <location>
        <begin position="101"/>
        <end position="133"/>
    </location>
</feature>
<name>A0A6A6FG63_9PEZI</name>
<dbReference type="InterPro" id="IPR002110">
    <property type="entry name" value="Ankyrin_rpt"/>
</dbReference>
<evidence type="ECO:0000313" key="4">
    <source>
        <dbReference type="EMBL" id="KAF2212469.1"/>
    </source>
</evidence>
<dbReference type="PRINTS" id="PR01415">
    <property type="entry name" value="ANKYRIN"/>
</dbReference>
<dbReference type="PANTHER" id="PTHR24198">
    <property type="entry name" value="ANKYRIN REPEAT AND PROTEIN KINASE DOMAIN-CONTAINING PROTEIN"/>
    <property type="match status" value="1"/>
</dbReference>
<feature type="non-terminal residue" evidence="4">
    <location>
        <position position="171"/>
    </location>
</feature>
<proteinExistence type="predicted"/>
<dbReference type="AlphaFoldDB" id="A0A6A6FG63"/>
<dbReference type="Gene3D" id="1.25.40.20">
    <property type="entry name" value="Ankyrin repeat-containing domain"/>
    <property type="match status" value="3"/>
</dbReference>
<keyword evidence="5" id="KW-1185">Reference proteome</keyword>
<dbReference type="GO" id="GO:0005737">
    <property type="term" value="C:cytoplasm"/>
    <property type="evidence" value="ECO:0007669"/>
    <property type="project" value="TreeGrafter"/>
</dbReference>
<dbReference type="Pfam" id="PF12796">
    <property type="entry name" value="Ank_2"/>
    <property type="match status" value="2"/>
</dbReference>
<feature type="non-terminal residue" evidence="4">
    <location>
        <position position="1"/>
    </location>
</feature>
<feature type="repeat" description="ANK" evidence="3">
    <location>
        <begin position="32"/>
        <end position="64"/>
    </location>
</feature>
<feature type="repeat" description="ANK" evidence="3">
    <location>
        <begin position="66"/>
        <end position="98"/>
    </location>
</feature>
<dbReference type="InterPro" id="IPR036770">
    <property type="entry name" value="Ankyrin_rpt-contain_sf"/>
</dbReference>
<dbReference type="SMART" id="SM00248">
    <property type="entry name" value="ANK"/>
    <property type="match status" value="5"/>
</dbReference>
<reference evidence="4" key="1">
    <citation type="journal article" date="2020" name="Stud. Mycol.">
        <title>101 Dothideomycetes genomes: a test case for predicting lifestyles and emergence of pathogens.</title>
        <authorList>
            <person name="Haridas S."/>
            <person name="Albert R."/>
            <person name="Binder M."/>
            <person name="Bloem J."/>
            <person name="Labutti K."/>
            <person name="Salamov A."/>
            <person name="Andreopoulos B."/>
            <person name="Baker S."/>
            <person name="Barry K."/>
            <person name="Bills G."/>
            <person name="Bluhm B."/>
            <person name="Cannon C."/>
            <person name="Castanera R."/>
            <person name="Culley D."/>
            <person name="Daum C."/>
            <person name="Ezra D."/>
            <person name="Gonzalez J."/>
            <person name="Henrissat B."/>
            <person name="Kuo A."/>
            <person name="Liang C."/>
            <person name="Lipzen A."/>
            <person name="Lutzoni F."/>
            <person name="Magnuson J."/>
            <person name="Mondo S."/>
            <person name="Nolan M."/>
            <person name="Ohm R."/>
            <person name="Pangilinan J."/>
            <person name="Park H.-J."/>
            <person name="Ramirez L."/>
            <person name="Alfaro M."/>
            <person name="Sun H."/>
            <person name="Tritt A."/>
            <person name="Yoshinaga Y."/>
            <person name="Zwiers L.-H."/>
            <person name="Turgeon B."/>
            <person name="Goodwin S."/>
            <person name="Spatafora J."/>
            <person name="Crous P."/>
            <person name="Grigoriev I."/>
        </authorList>
    </citation>
    <scope>NUCLEOTIDE SEQUENCE</scope>
    <source>
        <strain evidence="4">SCOH1-5</strain>
    </source>
</reference>
<dbReference type="Proteomes" id="UP000799539">
    <property type="component" value="Unassembled WGS sequence"/>
</dbReference>
<organism evidence="4 5">
    <name type="scientific">Cercospora zeae-maydis SCOH1-5</name>
    <dbReference type="NCBI Taxonomy" id="717836"/>
    <lineage>
        <taxon>Eukaryota</taxon>
        <taxon>Fungi</taxon>
        <taxon>Dikarya</taxon>
        <taxon>Ascomycota</taxon>
        <taxon>Pezizomycotina</taxon>
        <taxon>Dothideomycetes</taxon>
        <taxon>Dothideomycetidae</taxon>
        <taxon>Mycosphaerellales</taxon>
        <taxon>Mycosphaerellaceae</taxon>
        <taxon>Cercospora</taxon>
    </lineage>
</organism>
<dbReference type="OrthoDB" id="3639039at2759"/>
<protein>
    <submittedName>
        <fullName evidence="4">Uncharacterized protein</fullName>
    </submittedName>
</protein>
<gene>
    <name evidence="4" type="ORF">CERZMDRAFT_3410</name>
</gene>
<feature type="repeat" description="ANK" evidence="3">
    <location>
        <begin position="134"/>
        <end position="166"/>
    </location>
</feature>
<sequence length="171" mass="17770">RTPLHIAAHLNHAQILAILLKNGAELSTEDAKGDTALHLAAWSGNVEALSLLLAHSIEVDFLSGRDGYSALWCAISASQIDAARLLLKHGARVNLPAASGGGLKPLHQAAVTGQNAMCELLLDRGAHVDCLDDEQNTPLHYAAAAGSVSSVKVLLRAGADIEAVQSYGLTA</sequence>
<dbReference type="PANTHER" id="PTHR24198:SF165">
    <property type="entry name" value="ANKYRIN REPEAT-CONTAINING PROTEIN-RELATED"/>
    <property type="match status" value="1"/>
</dbReference>
<accession>A0A6A6FG63</accession>
<evidence type="ECO:0000256" key="2">
    <source>
        <dbReference type="ARBA" id="ARBA00023043"/>
    </source>
</evidence>
<evidence type="ECO:0000256" key="1">
    <source>
        <dbReference type="ARBA" id="ARBA00022737"/>
    </source>
</evidence>
<dbReference type="PROSITE" id="PS50088">
    <property type="entry name" value="ANK_REPEAT"/>
    <property type="match status" value="5"/>
</dbReference>
<dbReference type="SUPFAM" id="SSF48403">
    <property type="entry name" value="Ankyrin repeat"/>
    <property type="match status" value="1"/>
</dbReference>
<keyword evidence="1" id="KW-0677">Repeat</keyword>
<feature type="repeat" description="ANK" evidence="3">
    <location>
        <begin position="1"/>
        <end position="31"/>
    </location>
</feature>
<dbReference type="PROSITE" id="PS50297">
    <property type="entry name" value="ANK_REP_REGION"/>
    <property type="match status" value="5"/>
</dbReference>
<keyword evidence="2 3" id="KW-0040">ANK repeat</keyword>
<evidence type="ECO:0000256" key="3">
    <source>
        <dbReference type="PROSITE-ProRule" id="PRU00023"/>
    </source>
</evidence>